<evidence type="ECO:0000313" key="1">
    <source>
        <dbReference type="EMBL" id="CRK88271.1"/>
    </source>
</evidence>
<dbReference type="EMBL" id="CVRI01000006">
    <property type="protein sequence ID" value="CRK88271.1"/>
    <property type="molecule type" value="Genomic_DNA"/>
</dbReference>
<name>A0A1J1HJQ5_9DIPT</name>
<sequence length="143" mass="16947">MFIKENIEKQQTFQFTLNVKHQLYLNSALHSLFIPLATQTRLDYAISVFKLFWEQKQEEKKKQQHKQCVSDSTTRSNKQFCLKASYYCKYEGIKVLSCFKHSRTVICKSQESEVRHTVEAIKPKDCVRTFSNFAFYAKLDISR</sequence>
<proteinExistence type="predicted"/>
<accession>A0A1J1HJQ5</accession>
<gene>
    <name evidence="1" type="ORF">CLUMA_CG002051</name>
</gene>
<dbReference type="AlphaFoldDB" id="A0A1J1HJQ5"/>
<reference evidence="1 2" key="1">
    <citation type="submission" date="2015-04" db="EMBL/GenBank/DDBJ databases">
        <authorList>
            <person name="Syromyatnikov M.Y."/>
            <person name="Popov V.N."/>
        </authorList>
    </citation>
    <scope>NUCLEOTIDE SEQUENCE [LARGE SCALE GENOMIC DNA]</scope>
</reference>
<keyword evidence="2" id="KW-1185">Reference proteome</keyword>
<evidence type="ECO:0000313" key="2">
    <source>
        <dbReference type="Proteomes" id="UP000183832"/>
    </source>
</evidence>
<protein>
    <submittedName>
        <fullName evidence="1">CLUMA_CG002051, isoform A</fullName>
    </submittedName>
</protein>
<dbReference type="Proteomes" id="UP000183832">
    <property type="component" value="Unassembled WGS sequence"/>
</dbReference>
<organism evidence="1 2">
    <name type="scientific">Clunio marinus</name>
    <dbReference type="NCBI Taxonomy" id="568069"/>
    <lineage>
        <taxon>Eukaryota</taxon>
        <taxon>Metazoa</taxon>
        <taxon>Ecdysozoa</taxon>
        <taxon>Arthropoda</taxon>
        <taxon>Hexapoda</taxon>
        <taxon>Insecta</taxon>
        <taxon>Pterygota</taxon>
        <taxon>Neoptera</taxon>
        <taxon>Endopterygota</taxon>
        <taxon>Diptera</taxon>
        <taxon>Nematocera</taxon>
        <taxon>Chironomoidea</taxon>
        <taxon>Chironomidae</taxon>
        <taxon>Clunio</taxon>
    </lineage>
</organism>